<dbReference type="EMBL" id="CYZX01000012">
    <property type="protein sequence ID" value="CUO66326.1"/>
    <property type="molecule type" value="Genomic_DNA"/>
</dbReference>
<dbReference type="InterPro" id="IPR028082">
    <property type="entry name" value="Peripla_BP_I"/>
</dbReference>
<evidence type="ECO:0000313" key="6">
    <source>
        <dbReference type="EMBL" id="CUO66326.1"/>
    </source>
</evidence>
<dbReference type="Pfam" id="PF13407">
    <property type="entry name" value="Peripla_BP_4"/>
    <property type="match status" value="1"/>
</dbReference>
<dbReference type="PROSITE" id="PS51257">
    <property type="entry name" value="PROKAR_LIPOPROTEIN"/>
    <property type="match status" value="1"/>
</dbReference>
<dbReference type="GO" id="GO:0030288">
    <property type="term" value="C:outer membrane-bounded periplasmic space"/>
    <property type="evidence" value="ECO:0007669"/>
    <property type="project" value="TreeGrafter"/>
</dbReference>
<dbReference type="InterPro" id="IPR050555">
    <property type="entry name" value="Bact_Solute-Bind_Prot2"/>
</dbReference>
<gene>
    <name evidence="6" type="primary">alsB</name>
    <name evidence="6" type="ORF">ERS852471_02001</name>
</gene>
<dbReference type="Proteomes" id="UP000095594">
    <property type="component" value="Unassembled WGS sequence"/>
</dbReference>
<organism evidence="6 7">
    <name type="scientific">Clostridium disporicum</name>
    <dbReference type="NCBI Taxonomy" id="84024"/>
    <lineage>
        <taxon>Bacteria</taxon>
        <taxon>Bacillati</taxon>
        <taxon>Bacillota</taxon>
        <taxon>Clostridia</taxon>
        <taxon>Eubacteriales</taxon>
        <taxon>Clostridiaceae</taxon>
        <taxon>Clostridium</taxon>
    </lineage>
</organism>
<dbReference type="PANTHER" id="PTHR30036">
    <property type="entry name" value="D-XYLOSE-BINDING PERIPLASMIC PROTEIN"/>
    <property type="match status" value="1"/>
</dbReference>
<dbReference type="SUPFAM" id="SSF53822">
    <property type="entry name" value="Periplasmic binding protein-like I"/>
    <property type="match status" value="1"/>
</dbReference>
<protein>
    <submittedName>
        <fullName evidence="6">Periplasmic binding protein/LacI transcriptional regulator</fullName>
    </submittedName>
</protein>
<dbReference type="Gene3D" id="3.40.50.2300">
    <property type="match status" value="2"/>
</dbReference>
<comment type="subcellular location">
    <subcellularLocation>
        <location evidence="1">Cell envelope</location>
    </subcellularLocation>
</comment>
<feature type="signal peptide" evidence="4">
    <location>
        <begin position="1"/>
        <end position="21"/>
    </location>
</feature>
<proteinExistence type="inferred from homology"/>
<accession>A0A174GZ35</accession>
<evidence type="ECO:0000256" key="3">
    <source>
        <dbReference type="SAM" id="MobiDB-lite"/>
    </source>
</evidence>
<name>A0A174GZ35_9CLOT</name>
<reference evidence="6 7" key="1">
    <citation type="submission" date="2015-09" db="EMBL/GenBank/DDBJ databases">
        <authorList>
            <consortium name="Pathogen Informatics"/>
        </authorList>
    </citation>
    <scope>NUCLEOTIDE SEQUENCE [LARGE SCALE GENOMIC DNA]</scope>
    <source>
        <strain evidence="6 7">2789STDY5834856</strain>
    </source>
</reference>
<evidence type="ECO:0000259" key="5">
    <source>
        <dbReference type="Pfam" id="PF13407"/>
    </source>
</evidence>
<keyword evidence="4" id="KW-0732">Signal</keyword>
<feature type="region of interest" description="Disordered" evidence="3">
    <location>
        <begin position="23"/>
        <end position="45"/>
    </location>
</feature>
<evidence type="ECO:0000256" key="2">
    <source>
        <dbReference type="ARBA" id="ARBA00007639"/>
    </source>
</evidence>
<feature type="chain" id="PRO_5039382880" evidence="4">
    <location>
        <begin position="22"/>
        <end position="378"/>
    </location>
</feature>
<dbReference type="OrthoDB" id="9800520at2"/>
<evidence type="ECO:0000313" key="7">
    <source>
        <dbReference type="Proteomes" id="UP000095594"/>
    </source>
</evidence>
<feature type="domain" description="Periplasmic binding protein" evidence="5">
    <location>
        <begin position="50"/>
        <end position="351"/>
    </location>
</feature>
<dbReference type="InterPro" id="IPR025997">
    <property type="entry name" value="SBP_2_dom"/>
</dbReference>
<dbReference type="PANTHER" id="PTHR30036:SF7">
    <property type="entry name" value="ABC TRANSPORTER PERIPLASMIC-BINDING PROTEIN YPHF"/>
    <property type="match status" value="1"/>
</dbReference>
<dbReference type="GO" id="GO:0030246">
    <property type="term" value="F:carbohydrate binding"/>
    <property type="evidence" value="ECO:0007669"/>
    <property type="project" value="TreeGrafter"/>
</dbReference>
<dbReference type="CDD" id="cd20005">
    <property type="entry name" value="PBP1_ABC_sugar_binding-like"/>
    <property type="match status" value="1"/>
</dbReference>
<dbReference type="AlphaFoldDB" id="A0A174GZ35"/>
<comment type="similarity">
    <text evidence="2">Belongs to the bacterial solute-binding protein 2 family.</text>
</comment>
<dbReference type="RefSeq" id="WP_055266163.1">
    <property type="nucleotide sequence ID" value="NZ_CABIXQ010000012.1"/>
</dbReference>
<evidence type="ECO:0000256" key="4">
    <source>
        <dbReference type="SAM" id="SignalP"/>
    </source>
</evidence>
<sequence>MRKIKKIVSLAVTIALVGSLAGCGSSNSSGSSGTSEGGDTSTSSGDKPYVAVVSKGFQHQFWQVVKKGADQAAADLGVTITFEGPASESDINDQVNMINSALSKKPSALALAALDTQAVSSQLAEAQKQGIPVVGFDSGVPGAPEGQVAANAATDNYNAATIPADKLLEVETIVEKIKGATAASPVAIGVVSQDATSASLIDRTKGFIDRAFEKCEELVGAGNVEVVGHDSYNKKATGEAIVKIVVNVPPTTSATDVQNSAQAVLATENLIAIYGSNQGGVDGILAASNDGSDFNKENGKYKDIVAVGFDSGKGQKTAVEKGWFLGSVTQDPYQIGYQAVALAVKAMNGEKVSDVDTGAKWYDQSNFNDEDINQLLYD</sequence>
<evidence type="ECO:0000256" key="1">
    <source>
        <dbReference type="ARBA" id="ARBA00004196"/>
    </source>
</evidence>